<feature type="region of interest" description="Disordered" evidence="1">
    <location>
        <begin position="127"/>
        <end position="155"/>
    </location>
</feature>
<gene>
    <name evidence="2" type="ORF">OPV22_022979</name>
</gene>
<proteinExistence type="predicted"/>
<keyword evidence="3" id="KW-1185">Reference proteome</keyword>
<reference evidence="2 3" key="1">
    <citation type="submission" date="2022-12" db="EMBL/GenBank/DDBJ databases">
        <title>Chromosome-scale assembly of the Ensete ventricosum genome.</title>
        <authorList>
            <person name="Dussert Y."/>
            <person name="Stocks J."/>
            <person name="Wendawek A."/>
            <person name="Woldeyes F."/>
            <person name="Nichols R.A."/>
            <person name="Borrell J.S."/>
        </authorList>
    </citation>
    <scope>NUCLEOTIDE SEQUENCE [LARGE SCALE GENOMIC DNA]</scope>
    <source>
        <strain evidence="3">cv. Maze</strain>
        <tissue evidence="2">Seeds</tissue>
    </source>
</reference>
<evidence type="ECO:0000256" key="1">
    <source>
        <dbReference type="SAM" id="MobiDB-lite"/>
    </source>
</evidence>
<feature type="compositionally biased region" description="Basic residues" evidence="1">
    <location>
        <begin position="83"/>
        <end position="92"/>
    </location>
</feature>
<name>A0AAV8QRY2_ENSVE</name>
<accession>A0AAV8QRY2</accession>
<dbReference type="EMBL" id="JAQQAF010000006">
    <property type="protein sequence ID" value="KAJ8479252.1"/>
    <property type="molecule type" value="Genomic_DNA"/>
</dbReference>
<protein>
    <submittedName>
        <fullName evidence="2">Uncharacterized protein</fullName>
    </submittedName>
</protein>
<feature type="compositionally biased region" description="Basic and acidic residues" evidence="1">
    <location>
        <begin position="146"/>
        <end position="155"/>
    </location>
</feature>
<sequence length="155" mass="18009">MRSRRKQDEKGGRWCGDHSAHSSPFLGRFTREYMMTWQFYHSPIWFGAPVVDVRVIRDERPISSARFFRAAPTRKTDVSCTGKQRRVHHRSGHTTAQEQPTNRAKQWWTRLLVMLHSRCLCRGRSCSHREGKGGMTEKQQGGAGRQEQKLGDPEE</sequence>
<comment type="caution">
    <text evidence="2">The sequence shown here is derived from an EMBL/GenBank/DDBJ whole genome shotgun (WGS) entry which is preliminary data.</text>
</comment>
<dbReference type="Proteomes" id="UP001222027">
    <property type="component" value="Unassembled WGS sequence"/>
</dbReference>
<feature type="compositionally biased region" description="Polar residues" evidence="1">
    <location>
        <begin position="93"/>
        <end position="102"/>
    </location>
</feature>
<organism evidence="2 3">
    <name type="scientific">Ensete ventricosum</name>
    <name type="common">Abyssinian banana</name>
    <name type="synonym">Musa ensete</name>
    <dbReference type="NCBI Taxonomy" id="4639"/>
    <lineage>
        <taxon>Eukaryota</taxon>
        <taxon>Viridiplantae</taxon>
        <taxon>Streptophyta</taxon>
        <taxon>Embryophyta</taxon>
        <taxon>Tracheophyta</taxon>
        <taxon>Spermatophyta</taxon>
        <taxon>Magnoliopsida</taxon>
        <taxon>Liliopsida</taxon>
        <taxon>Zingiberales</taxon>
        <taxon>Musaceae</taxon>
        <taxon>Ensete</taxon>
    </lineage>
</organism>
<feature type="region of interest" description="Disordered" evidence="1">
    <location>
        <begin position="78"/>
        <end position="102"/>
    </location>
</feature>
<dbReference type="AlphaFoldDB" id="A0AAV8QRY2"/>
<evidence type="ECO:0000313" key="2">
    <source>
        <dbReference type="EMBL" id="KAJ8479252.1"/>
    </source>
</evidence>
<evidence type="ECO:0000313" key="3">
    <source>
        <dbReference type="Proteomes" id="UP001222027"/>
    </source>
</evidence>